<keyword evidence="7" id="KW-0813">Transport</keyword>
<keyword evidence="5 8" id="KW-1133">Transmembrane helix</keyword>
<evidence type="ECO:0000256" key="4">
    <source>
        <dbReference type="ARBA" id="ARBA00022692"/>
    </source>
</evidence>
<comment type="caution">
    <text evidence="9">The sequence shown here is derived from an EMBL/GenBank/DDBJ whole genome shotgun (WGS) entry which is preliminary data.</text>
</comment>
<comment type="similarity">
    <text evidence="2 7">Belongs to the ExbD/TolR family.</text>
</comment>
<dbReference type="Proteomes" id="UP000823631">
    <property type="component" value="Unassembled WGS sequence"/>
</dbReference>
<dbReference type="EMBL" id="JADINH010000083">
    <property type="protein sequence ID" value="MBO8415504.1"/>
    <property type="molecule type" value="Genomic_DNA"/>
</dbReference>
<dbReference type="GO" id="GO:0005886">
    <property type="term" value="C:plasma membrane"/>
    <property type="evidence" value="ECO:0007669"/>
    <property type="project" value="UniProtKB-SubCell"/>
</dbReference>
<evidence type="ECO:0000256" key="8">
    <source>
        <dbReference type="SAM" id="Phobius"/>
    </source>
</evidence>
<dbReference type="InterPro" id="IPR003400">
    <property type="entry name" value="ExbD"/>
</dbReference>
<evidence type="ECO:0000256" key="1">
    <source>
        <dbReference type="ARBA" id="ARBA00004162"/>
    </source>
</evidence>
<accession>A0A9D9D9E1</accession>
<dbReference type="GO" id="GO:0022857">
    <property type="term" value="F:transmembrane transporter activity"/>
    <property type="evidence" value="ECO:0007669"/>
    <property type="project" value="InterPro"/>
</dbReference>
<proteinExistence type="inferred from homology"/>
<keyword evidence="3" id="KW-1003">Cell membrane</keyword>
<protein>
    <submittedName>
        <fullName evidence="9">Biopolymer transporter ExbD</fullName>
    </submittedName>
</protein>
<keyword evidence="6 8" id="KW-0472">Membrane</keyword>
<evidence type="ECO:0000313" key="9">
    <source>
        <dbReference type="EMBL" id="MBO8415504.1"/>
    </source>
</evidence>
<keyword evidence="4 7" id="KW-0812">Transmembrane</keyword>
<name>A0A9D9D9E1_9GAMM</name>
<evidence type="ECO:0000256" key="7">
    <source>
        <dbReference type="RuleBase" id="RU003879"/>
    </source>
</evidence>
<evidence type="ECO:0000256" key="5">
    <source>
        <dbReference type="ARBA" id="ARBA00022989"/>
    </source>
</evidence>
<evidence type="ECO:0000256" key="3">
    <source>
        <dbReference type="ARBA" id="ARBA00022475"/>
    </source>
</evidence>
<organism evidence="9 10">
    <name type="scientific">Candidatus Avisuccinivibrio stercorigallinarum</name>
    <dbReference type="NCBI Taxonomy" id="2840704"/>
    <lineage>
        <taxon>Bacteria</taxon>
        <taxon>Pseudomonadati</taxon>
        <taxon>Pseudomonadota</taxon>
        <taxon>Gammaproteobacteria</taxon>
        <taxon>Aeromonadales</taxon>
        <taxon>Succinivibrionaceae</taxon>
        <taxon>Succinivibrionaceae incertae sedis</taxon>
        <taxon>Candidatus Avisuccinivibrio</taxon>
    </lineage>
</organism>
<evidence type="ECO:0000256" key="2">
    <source>
        <dbReference type="ARBA" id="ARBA00005811"/>
    </source>
</evidence>
<reference evidence="9" key="1">
    <citation type="submission" date="2020-10" db="EMBL/GenBank/DDBJ databases">
        <authorList>
            <person name="Gilroy R."/>
        </authorList>
    </citation>
    <scope>NUCLEOTIDE SEQUENCE</scope>
    <source>
        <strain evidence="9">17213</strain>
    </source>
</reference>
<reference evidence="9" key="2">
    <citation type="journal article" date="2021" name="PeerJ">
        <title>Extensive microbial diversity within the chicken gut microbiome revealed by metagenomics and culture.</title>
        <authorList>
            <person name="Gilroy R."/>
            <person name="Ravi A."/>
            <person name="Getino M."/>
            <person name="Pursley I."/>
            <person name="Horton D.L."/>
            <person name="Alikhan N.F."/>
            <person name="Baker D."/>
            <person name="Gharbi K."/>
            <person name="Hall N."/>
            <person name="Watson M."/>
            <person name="Adriaenssens E.M."/>
            <person name="Foster-Nyarko E."/>
            <person name="Jarju S."/>
            <person name="Secka A."/>
            <person name="Antonio M."/>
            <person name="Oren A."/>
            <person name="Chaudhuri R.R."/>
            <person name="La Ragione R."/>
            <person name="Hildebrand F."/>
            <person name="Pallen M.J."/>
        </authorList>
    </citation>
    <scope>NUCLEOTIDE SEQUENCE</scope>
    <source>
        <strain evidence="9">17213</strain>
    </source>
</reference>
<dbReference type="Pfam" id="PF02472">
    <property type="entry name" value="ExbD"/>
    <property type="match status" value="1"/>
</dbReference>
<dbReference type="PANTHER" id="PTHR30558:SF3">
    <property type="entry name" value="BIOPOLYMER TRANSPORT PROTEIN EXBD-RELATED"/>
    <property type="match status" value="1"/>
</dbReference>
<evidence type="ECO:0000313" key="10">
    <source>
        <dbReference type="Proteomes" id="UP000823631"/>
    </source>
</evidence>
<dbReference type="PANTHER" id="PTHR30558">
    <property type="entry name" value="EXBD MEMBRANE COMPONENT OF PMF-DRIVEN MACROMOLECULE IMPORT SYSTEM"/>
    <property type="match status" value="1"/>
</dbReference>
<feature type="transmembrane region" description="Helical" evidence="8">
    <location>
        <begin position="20"/>
        <end position="40"/>
    </location>
</feature>
<dbReference type="AlphaFoldDB" id="A0A9D9D9E1"/>
<evidence type="ECO:0000256" key="6">
    <source>
        <dbReference type="ARBA" id="ARBA00023136"/>
    </source>
</evidence>
<sequence>MNDLDDDDLGVDLTPLIDVIFMLVIFFIMTMTFSLPSIELELPSSETAQREARQDGVLQFSVDAAGAIFCNSRELTLDEVKALLSEDGYQAIALTIDRAAPAQRIVDFADLARQYTGGQLQINTQLADD</sequence>
<dbReference type="GO" id="GO:0015031">
    <property type="term" value="P:protein transport"/>
    <property type="evidence" value="ECO:0007669"/>
    <property type="project" value="UniProtKB-KW"/>
</dbReference>
<keyword evidence="7" id="KW-0653">Protein transport</keyword>
<gene>
    <name evidence="9" type="ORF">IAB19_03870</name>
</gene>
<comment type="subcellular location">
    <subcellularLocation>
        <location evidence="1">Cell membrane</location>
        <topology evidence="1">Single-pass membrane protein</topology>
    </subcellularLocation>
    <subcellularLocation>
        <location evidence="7">Cell membrane</location>
        <topology evidence="7">Single-pass type II membrane protein</topology>
    </subcellularLocation>
</comment>